<name>A0A7J7GAT7_CAMSI</name>
<dbReference type="InterPro" id="IPR023299">
    <property type="entry name" value="ATPase_P-typ_cyto_dom_N"/>
</dbReference>
<proteinExistence type="predicted"/>
<dbReference type="GO" id="GO:0000166">
    <property type="term" value="F:nucleotide binding"/>
    <property type="evidence" value="ECO:0007669"/>
    <property type="project" value="InterPro"/>
</dbReference>
<dbReference type="GO" id="GO:0055070">
    <property type="term" value="P:copper ion homeostasis"/>
    <property type="evidence" value="ECO:0007669"/>
    <property type="project" value="TreeGrafter"/>
</dbReference>
<dbReference type="GO" id="GO:0016020">
    <property type="term" value="C:membrane"/>
    <property type="evidence" value="ECO:0007669"/>
    <property type="project" value="TreeGrafter"/>
</dbReference>
<reference evidence="2 3" key="2">
    <citation type="submission" date="2020-07" db="EMBL/GenBank/DDBJ databases">
        <title>Genome assembly of wild tea tree DASZ reveals pedigree and selection history of tea varieties.</title>
        <authorList>
            <person name="Zhang W."/>
        </authorList>
    </citation>
    <scope>NUCLEOTIDE SEQUENCE [LARGE SCALE GENOMIC DNA]</scope>
    <source>
        <strain evidence="3">cv. G240</strain>
        <tissue evidence="2">Leaf</tissue>
    </source>
</reference>
<dbReference type="GO" id="GO:0005507">
    <property type="term" value="F:copper ion binding"/>
    <property type="evidence" value="ECO:0007669"/>
    <property type="project" value="TreeGrafter"/>
</dbReference>
<dbReference type="PANTHER" id="PTHR43520">
    <property type="entry name" value="ATP7, ISOFORM B"/>
    <property type="match status" value="1"/>
</dbReference>
<dbReference type="GO" id="GO:0043682">
    <property type="term" value="F:P-type divalent copper transporter activity"/>
    <property type="evidence" value="ECO:0007669"/>
    <property type="project" value="TreeGrafter"/>
</dbReference>
<dbReference type="AlphaFoldDB" id="A0A7J7GAT7"/>
<dbReference type="Gene3D" id="3.40.1110.10">
    <property type="entry name" value="Calcium-transporting ATPase, cytoplasmic domain N"/>
    <property type="match status" value="1"/>
</dbReference>
<accession>A0A7J7GAT7</accession>
<gene>
    <name evidence="2" type="ORF">HYC85_027575</name>
</gene>
<comment type="caution">
    <text evidence="2">The sequence shown here is derived from an EMBL/GenBank/DDBJ whole genome shotgun (WGS) entry which is preliminary data.</text>
</comment>
<protein>
    <recommendedName>
        <fullName evidence="4">HMA domain-containing protein</fullName>
    </recommendedName>
</protein>
<keyword evidence="3" id="KW-1185">Reference proteome</keyword>
<dbReference type="Gene3D" id="3.40.50.1000">
    <property type="entry name" value="HAD superfamily/HAD-like"/>
    <property type="match status" value="1"/>
</dbReference>
<sequence length="208" mass="22360">MRNRLRSGGRPRRGAKQGLLIRGGDVLERLAGVDLVALDKCINSDHLRIIIPPLQTGTLTEGKPSVSALATLVHEELEILQIAAAVERTASHPIAKAIVTKAESLNLNIPITKGQLTEPGFGSLAEVDGRLVAVGTLQWACDRFQQKVDLSDIMSLEQALMHQLSDGKSSSDYSKTLVYVGCEGEGIVGAIAISDHLRDDAISTINRY</sequence>
<dbReference type="PANTHER" id="PTHR43520:SF19">
    <property type="entry name" value="COPPER-TRANSPORTING ATPASE PAA2, CHLOROPLASTIC"/>
    <property type="match status" value="1"/>
</dbReference>
<organism evidence="2 3">
    <name type="scientific">Camellia sinensis</name>
    <name type="common">Tea plant</name>
    <name type="synonym">Thea sinensis</name>
    <dbReference type="NCBI Taxonomy" id="4442"/>
    <lineage>
        <taxon>Eukaryota</taxon>
        <taxon>Viridiplantae</taxon>
        <taxon>Streptophyta</taxon>
        <taxon>Embryophyta</taxon>
        <taxon>Tracheophyta</taxon>
        <taxon>Spermatophyta</taxon>
        <taxon>Magnoliopsida</taxon>
        <taxon>eudicotyledons</taxon>
        <taxon>Gunneridae</taxon>
        <taxon>Pentapetalae</taxon>
        <taxon>asterids</taxon>
        <taxon>Ericales</taxon>
        <taxon>Theaceae</taxon>
        <taxon>Camellia</taxon>
    </lineage>
</organism>
<dbReference type="EMBL" id="JACBKZ010000013">
    <property type="protein sequence ID" value="KAF5936446.1"/>
    <property type="molecule type" value="Genomic_DNA"/>
</dbReference>
<evidence type="ECO:0000256" key="1">
    <source>
        <dbReference type="ARBA" id="ARBA00022967"/>
    </source>
</evidence>
<dbReference type="Proteomes" id="UP000593564">
    <property type="component" value="Unassembled WGS sequence"/>
</dbReference>
<dbReference type="InterPro" id="IPR023214">
    <property type="entry name" value="HAD_sf"/>
</dbReference>
<keyword evidence="1" id="KW-1278">Translocase</keyword>
<evidence type="ECO:0000313" key="2">
    <source>
        <dbReference type="EMBL" id="KAF5936446.1"/>
    </source>
</evidence>
<reference evidence="3" key="1">
    <citation type="journal article" date="2020" name="Nat. Commun.">
        <title>Genome assembly of wild tea tree DASZ reveals pedigree and selection history of tea varieties.</title>
        <authorList>
            <person name="Zhang W."/>
            <person name="Zhang Y."/>
            <person name="Qiu H."/>
            <person name="Guo Y."/>
            <person name="Wan H."/>
            <person name="Zhang X."/>
            <person name="Scossa F."/>
            <person name="Alseekh S."/>
            <person name="Zhang Q."/>
            <person name="Wang P."/>
            <person name="Xu L."/>
            <person name="Schmidt M.H."/>
            <person name="Jia X."/>
            <person name="Li D."/>
            <person name="Zhu A."/>
            <person name="Guo F."/>
            <person name="Chen W."/>
            <person name="Ni D."/>
            <person name="Usadel B."/>
            <person name="Fernie A.R."/>
            <person name="Wen W."/>
        </authorList>
    </citation>
    <scope>NUCLEOTIDE SEQUENCE [LARGE SCALE GENOMIC DNA]</scope>
    <source>
        <strain evidence="3">cv. G240</strain>
    </source>
</reference>
<evidence type="ECO:0000313" key="3">
    <source>
        <dbReference type="Proteomes" id="UP000593564"/>
    </source>
</evidence>
<dbReference type="FunFam" id="3.40.1110.10:FF:000046">
    <property type="entry name" value="Copper-transporting ATPase PAA2, chloroplastic"/>
    <property type="match status" value="1"/>
</dbReference>
<evidence type="ECO:0008006" key="4">
    <source>
        <dbReference type="Google" id="ProtNLM"/>
    </source>
</evidence>
<dbReference type="SUPFAM" id="SSF81660">
    <property type="entry name" value="Metal cation-transporting ATPase, ATP-binding domain N"/>
    <property type="match status" value="1"/>
</dbReference>